<dbReference type="AlphaFoldDB" id="A0A6G0U7P4"/>
<dbReference type="EMBL" id="VYZN01000001">
    <property type="protein sequence ID" value="KAE9544629.1"/>
    <property type="molecule type" value="Genomic_DNA"/>
</dbReference>
<evidence type="ECO:0000313" key="1">
    <source>
        <dbReference type="EMBL" id="KAE9544629.1"/>
    </source>
</evidence>
<sequence>MKDLHTTVAYLLVFGITCKRILSNNNVVKGFVNNIIRCLKKTIIIMKRDIFRRSDIQSGIYIVEFIIFNGSMKKSLKRRNNWNKIASVSCRAARPEAYCIELFGLVITFGFLLDELKPSRALDVHRSTMVVQYQTPRSNSVTQTTAALIPAWCVSAAKANDSISIFLTPLNFNFSRYSIFSSSVKSQNAPSILRRSYGKYSVYNLTNIIYIKYTRYNTLTNSKNGWRVPSTASSEMITVPPSSPIPPLVPILKKTGSTTLAWNISLMIS</sequence>
<protein>
    <submittedName>
        <fullName evidence="1">Uncharacterized protein</fullName>
    </submittedName>
</protein>
<proteinExistence type="predicted"/>
<dbReference type="Proteomes" id="UP000475862">
    <property type="component" value="Unassembled WGS sequence"/>
</dbReference>
<evidence type="ECO:0000313" key="2">
    <source>
        <dbReference type="Proteomes" id="UP000475862"/>
    </source>
</evidence>
<organism evidence="1 2">
    <name type="scientific">Aphis glycines</name>
    <name type="common">Soybean aphid</name>
    <dbReference type="NCBI Taxonomy" id="307491"/>
    <lineage>
        <taxon>Eukaryota</taxon>
        <taxon>Metazoa</taxon>
        <taxon>Ecdysozoa</taxon>
        <taxon>Arthropoda</taxon>
        <taxon>Hexapoda</taxon>
        <taxon>Insecta</taxon>
        <taxon>Pterygota</taxon>
        <taxon>Neoptera</taxon>
        <taxon>Paraneoptera</taxon>
        <taxon>Hemiptera</taxon>
        <taxon>Sternorrhyncha</taxon>
        <taxon>Aphidomorpha</taxon>
        <taxon>Aphidoidea</taxon>
        <taxon>Aphididae</taxon>
        <taxon>Aphidini</taxon>
        <taxon>Aphis</taxon>
        <taxon>Aphis</taxon>
    </lineage>
</organism>
<name>A0A6G0U7P4_APHGL</name>
<gene>
    <name evidence="1" type="ORF">AGLY_000171</name>
</gene>
<accession>A0A6G0U7P4</accession>
<feature type="non-terminal residue" evidence="1">
    <location>
        <position position="269"/>
    </location>
</feature>
<comment type="caution">
    <text evidence="1">The sequence shown here is derived from an EMBL/GenBank/DDBJ whole genome shotgun (WGS) entry which is preliminary data.</text>
</comment>
<reference evidence="1 2" key="1">
    <citation type="submission" date="2019-08" db="EMBL/GenBank/DDBJ databases">
        <title>The genome of the soybean aphid Biotype 1, its phylome, world population structure and adaptation to the North American continent.</title>
        <authorList>
            <person name="Giordano R."/>
            <person name="Donthu R.K."/>
            <person name="Hernandez A.G."/>
            <person name="Wright C.L."/>
            <person name="Zimin A.V."/>
        </authorList>
    </citation>
    <scope>NUCLEOTIDE SEQUENCE [LARGE SCALE GENOMIC DNA]</scope>
    <source>
        <tissue evidence="1">Whole aphids</tissue>
    </source>
</reference>
<keyword evidence="2" id="KW-1185">Reference proteome</keyword>